<dbReference type="PANTHER" id="PTHR30472:SF23">
    <property type="entry name" value="IRON-UPTAKE SYSTEM PERMEASE PROTEIN FEUC"/>
    <property type="match status" value="1"/>
</dbReference>
<dbReference type="GO" id="GO:0033214">
    <property type="term" value="P:siderophore-iron import into cell"/>
    <property type="evidence" value="ECO:0007669"/>
    <property type="project" value="TreeGrafter"/>
</dbReference>
<keyword evidence="6 8" id="KW-1133">Transmembrane helix</keyword>
<proteinExistence type="inferred from homology"/>
<dbReference type="PANTHER" id="PTHR30472">
    <property type="entry name" value="FERRIC ENTEROBACTIN TRANSPORT SYSTEM PERMEASE PROTEIN"/>
    <property type="match status" value="1"/>
</dbReference>
<keyword evidence="4" id="KW-1003">Cell membrane</keyword>
<sequence length="340" mass="36300">MRNQSTGRYIAVLLGAVALIVTAAYLSLTNGAFDMTVGDIVRTLLRIDPQPEHDLVIFDFRLPRIVIAALVGLGLGVAGATIQGVTRNGLADPGILGINAGAGAAVVIFMFFFSGQIKGAGWFSTMAMPLFGWAGGLTTAAFLYLFAWKDGKLDPQRVLLVGIATASGLGAVAMYISLKMNPSDFEMATVWMTGSIYNANWKFIVAMLPWLIVLIPVIVRRSYILDLLQLEENSVRSLGVAVEKERMILLLGSIGLVSACVSVSGGIGFVGLMAPHIARRLVGIRHVRMVPLCGLIGMALVVVSDFIAKTVFSPAELPVGIVISIIGVPYFVYLLFKARA</sequence>
<dbReference type="InterPro" id="IPR000522">
    <property type="entry name" value="ABC_transptr_permease_BtuC"/>
</dbReference>
<dbReference type="Proteomes" id="UP000028123">
    <property type="component" value="Unassembled WGS sequence"/>
</dbReference>
<feature type="transmembrane region" description="Helical" evidence="8">
    <location>
        <begin position="158"/>
        <end position="178"/>
    </location>
</feature>
<comment type="subcellular location">
    <subcellularLocation>
        <location evidence="1">Cell membrane</location>
        <topology evidence="1">Multi-pass membrane protein</topology>
    </subcellularLocation>
</comment>
<dbReference type="CDD" id="cd06550">
    <property type="entry name" value="TM_ABC_iron-siderophores_like"/>
    <property type="match status" value="1"/>
</dbReference>
<accession>A0A081P7M0</accession>
<dbReference type="InterPro" id="IPR037294">
    <property type="entry name" value="ABC_BtuC-like"/>
</dbReference>
<dbReference type="AlphaFoldDB" id="A0A081P7M0"/>
<comment type="caution">
    <text evidence="9">The sequence shown here is derived from an EMBL/GenBank/DDBJ whole genome shotgun (WGS) entry which is preliminary data.</text>
</comment>
<evidence type="ECO:0000256" key="3">
    <source>
        <dbReference type="ARBA" id="ARBA00022448"/>
    </source>
</evidence>
<organism evidence="9 10">
    <name type="scientific">Paenibacillus tyrfis</name>
    <dbReference type="NCBI Taxonomy" id="1501230"/>
    <lineage>
        <taxon>Bacteria</taxon>
        <taxon>Bacillati</taxon>
        <taxon>Bacillota</taxon>
        <taxon>Bacilli</taxon>
        <taxon>Bacillales</taxon>
        <taxon>Paenibacillaceae</taxon>
        <taxon>Paenibacillus</taxon>
    </lineage>
</organism>
<evidence type="ECO:0000256" key="6">
    <source>
        <dbReference type="ARBA" id="ARBA00022989"/>
    </source>
</evidence>
<keyword evidence="3" id="KW-0813">Transport</keyword>
<dbReference type="Gene3D" id="1.10.3470.10">
    <property type="entry name" value="ABC transporter involved in vitamin B12 uptake, BtuC"/>
    <property type="match status" value="1"/>
</dbReference>
<evidence type="ECO:0000313" key="10">
    <source>
        <dbReference type="Proteomes" id="UP000028123"/>
    </source>
</evidence>
<dbReference type="RefSeq" id="WP_036679674.1">
    <property type="nucleotide sequence ID" value="NZ_FYEP01000001.1"/>
</dbReference>
<feature type="transmembrane region" description="Helical" evidence="8">
    <location>
        <begin position="247"/>
        <end position="274"/>
    </location>
</feature>
<dbReference type="eggNOG" id="COG0609">
    <property type="taxonomic scope" value="Bacteria"/>
</dbReference>
<feature type="transmembrane region" description="Helical" evidence="8">
    <location>
        <begin position="199"/>
        <end position="219"/>
    </location>
</feature>
<name>A0A081P7M0_9BACL</name>
<feature type="transmembrane region" description="Helical" evidence="8">
    <location>
        <begin position="6"/>
        <end position="26"/>
    </location>
</feature>
<dbReference type="SUPFAM" id="SSF81345">
    <property type="entry name" value="ABC transporter involved in vitamin B12 uptake, BtuC"/>
    <property type="match status" value="1"/>
</dbReference>
<evidence type="ECO:0000256" key="1">
    <source>
        <dbReference type="ARBA" id="ARBA00004651"/>
    </source>
</evidence>
<keyword evidence="7 8" id="KW-0472">Membrane</keyword>
<comment type="similarity">
    <text evidence="2">Belongs to the binding-protein-dependent transport system permease family. FecCD subfamily.</text>
</comment>
<dbReference type="OrthoDB" id="9811721at2"/>
<evidence type="ECO:0000256" key="8">
    <source>
        <dbReference type="SAM" id="Phobius"/>
    </source>
</evidence>
<feature type="transmembrane region" description="Helical" evidence="8">
    <location>
        <begin position="319"/>
        <end position="336"/>
    </location>
</feature>
<evidence type="ECO:0000256" key="5">
    <source>
        <dbReference type="ARBA" id="ARBA00022692"/>
    </source>
</evidence>
<evidence type="ECO:0000313" key="9">
    <source>
        <dbReference type="EMBL" id="KEQ26693.1"/>
    </source>
</evidence>
<dbReference type="EMBL" id="JNVM01000006">
    <property type="protein sequence ID" value="KEQ26693.1"/>
    <property type="molecule type" value="Genomic_DNA"/>
</dbReference>
<evidence type="ECO:0000256" key="4">
    <source>
        <dbReference type="ARBA" id="ARBA00022475"/>
    </source>
</evidence>
<dbReference type="FunFam" id="1.10.3470.10:FF:000001">
    <property type="entry name" value="Vitamin B12 ABC transporter permease BtuC"/>
    <property type="match status" value="1"/>
</dbReference>
<dbReference type="GO" id="GO:0005886">
    <property type="term" value="C:plasma membrane"/>
    <property type="evidence" value="ECO:0007669"/>
    <property type="project" value="UniProtKB-SubCell"/>
</dbReference>
<keyword evidence="10" id="KW-1185">Reference proteome</keyword>
<gene>
    <name evidence="9" type="ORF">ET33_33195</name>
</gene>
<feature type="transmembrane region" description="Helical" evidence="8">
    <location>
        <begin position="286"/>
        <end position="307"/>
    </location>
</feature>
<feature type="transmembrane region" description="Helical" evidence="8">
    <location>
        <begin position="94"/>
        <end position="114"/>
    </location>
</feature>
<evidence type="ECO:0000256" key="2">
    <source>
        <dbReference type="ARBA" id="ARBA00007935"/>
    </source>
</evidence>
<keyword evidence="5 8" id="KW-0812">Transmembrane</keyword>
<feature type="transmembrane region" description="Helical" evidence="8">
    <location>
        <begin position="65"/>
        <end position="82"/>
    </location>
</feature>
<reference evidence="9 10" key="1">
    <citation type="submission" date="2014-06" db="EMBL/GenBank/DDBJ databases">
        <title>Draft genome sequence of Paenibacillus sp. MSt1.</title>
        <authorList>
            <person name="Aw Y.K."/>
            <person name="Ong K.S."/>
            <person name="Gan H.M."/>
            <person name="Lee S.M."/>
        </authorList>
    </citation>
    <scope>NUCLEOTIDE SEQUENCE [LARGE SCALE GENOMIC DNA]</scope>
    <source>
        <strain evidence="9 10">MSt1</strain>
    </source>
</reference>
<dbReference type="Pfam" id="PF01032">
    <property type="entry name" value="FecCD"/>
    <property type="match status" value="1"/>
</dbReference>
<feature type="transmembrane region" description="Helical" evidence="8">
    <location>
        <begin position="126"/>
        <end position="146"/>
    </location>
</feature>
<evidence type="ECO:0000256" key="7">
    <source>
        <dbReference type="ARBA" id="ARBA00023136"/>
    </source>
</evidence>
<protein>
    <submittedName>
        <fullName evidence="9">Iron ABC transporter permease</fullName>
    </submittedName>
</protein>
<dbReference type="GO" id="GO:0022857">
    <property type="term" value="F:transmembrane transporter activity"/>
    <property type="evidence" value="ECO:0007669"/>
    <property type="project" value="InterPro"/>
</dbReference>